<feature type="compositionally biased region" description="Basic and acidic residues" evidence="2">
    <location>
        <begin position="801"/>
        <end position="817"/>
    </location>
</feature>
<dbReference type="Proteomes" id="UP000319976">
    <property type="component" value="Chromosome"/>
</dbReference>
<evidence type="ECO:0000256" key="2">
    <source>
        <dbReference type="SAM" id="MobiDB-lite"/>
    </source>
</evidence>
<name>A0A517TB63_9PLAN</name>
<dbReference type="InterPro" id="IPR001680">
    <property type="entry name" value="WD40_rpt"/>
</dbReference>
<dbReference type="SUPFAM" id="SSF50978">
    <property type="entry name" value="WD40 repeat-like"/>
    <property type="match status" value="1"/>
</dbReference>
<feature type="repeat" description="WD" evidence="1">
    <location>
        <begin position="376"/>
        <end position="417"/>
    </location>
</feature>
<dbReference type="KEGG" id="chya:V22_28630"/>
<dbReference type="InterPro" id="IPR036322">
    <property type="entry name" value="WD40_repeat_dom_sf"/>
</dbReference>
<dbReference type="PROSITE" id="PS50082">
    <property type="entry name" value="WD_REPEATS_2"/>
    <property type="match status" value="4"/>
</dbReference>
<dbReference type="RefSeq" id="WP_145263813.1">
    <property type="nucleotide sequence ID" value="NZ_CP036316.1"/>
</dbReference>
<protein>
    <submittedName>
        <fullName evidence="4">WD domain, G-beta repeat</fullName>
    </submittedName>
</protein>
<feature type="repeat" description="WD" evidence="1">
    <location>
        <begin position="286"/>
        <end position="327"/>
    </location>
</feature>
<organism evidence="4 5">
    <name type="scientific">Calycomorphotria hydatis</name>
    <dbReference type="NCBI Taxonomy" id="2528027"/>
    <lineage>
        <taxon>Bacteria</taxon>
        <taxon>Pseudomonadati</taxon>
        <taxon>Planctomycetota</taxon>
        <taxon>Planctomycetia</taxon>
        <taxon>Planctomycetales</taxon>
        <taxon>Planctomycetaceae</taxon>
        <taxon>Calycomorphotria</taxon>
    </lineage>
</organism>
<evidence type="ECO:0000256" key="1">
    <source>
        <dbReference type="PROSITE-ProRule" id="PRU00221"/>
    </source>
</evidence>
<evidence type="ECO:0000313" key="4">
    <source>
        <dbReference type="EMBL" id="QDT65606.1"/>
    </source>
</evidence>
<keyword evidence="5" id="KW-1185">Reference proteome</keyword>
<evidence type="ECO:0000259" key="3">
    <source>
        <dbReference type="Pfam" id="PF07635"/>
    </source>
</evidence>
<gene>
    <name evidence="4" type="ORF">V22_28630</name>
</gene>
<feature type="domain" description="Cytochrome C Planctomycete-type" evidence="3">
    <location>
        <begin position="51"/>
        <end position="108"/>
    </location>
</feature>
<dbReference type="Gene3D" id="2.130.10.10">
    <property type="entry name" value="YVTN repeat-like/Quinoprotein amine dehydrogenase"/>
    <property type="match status" value="2"/>
</dbReference>
<dbReference type="InterPro" id="IPR011429">
    <property type="entry name" value="Cyt_c_Planctomycete-type"/>
</dbReference>
<feature type="region of interest" description="Disordered" evidence="2">
    <location>
        <begin position="789"/>
        <end position="817"/>
    </location>
</feature>
<dbReference type="PANTHER" id="PTHR19879">
    <property type="entry name" value="TRANSCRIPTION INITIATION FACTOR TFIID"/>
    <property type="match status" value="1"/>
</dbReference>
<dbReference type="AlphaFoldDB" id="A0A517TB63"/>
<accession>A0A517TB63</accession>
<dbReference type="CDD" id="cd00200">
    <property type="entry name" value="WD40"/>
    <property type="match status" value="1"/>
</dbReference>
<dbReference type="Pfam" id="PF00400">
    <property type="entry name" value="WD40"/>
    <property type="match status" value="3"/>
</dbReference>
<evidence type="ECO:0000313" key="5">
    <source>
        <dbReference type="Proteomes" id="UP000319976"/>
    </source>
</evidence>
<reference evidence="4 5" key="1">
    <citation type="submission" date="2019-02" db="EMBL/GenBank/DDBJ databases">
        <title>Deep-cultivation of Planctomycetes and their phenomic and genomic characterization uncovers novel biology.</title>
        <authorList>
            <person name="Wiegand S."/>
            <person name="Jogler M."/>
            <person name="Boedeker C."/>
            <person name="Pinto D."/>
            <person name="Vollmers J."/>
            <person name="Rivas-Marin E."/>
            <person name="Kohn T."/>
            <person name="Peeters S.H."/>
            <person name="Heuer A."/>
            <person name="Rast P."/>
            <person name="Oberbeckmann S."/>
            <person name="Bunk B."/>
            <person name="Jeske O."/>
            <person name="Meyerdierks A."/>
            <person name="Storesund J.E."/>
            <person name="Kallscheuer N."/>
            <person name="Luecker S."/>
            <person name="Lage O.M."/>
            <person name="Pohl T."/>
            <person name="Merkel B.J."/>
            <person name="Hornburger P."/>
            <person name="Mueller R.-W."/>
            <person name="Bruemmer F."/>
            <person name="Labrenz M."/>
            <person name="Spormann A.M."/>
            <person name="Op den Camp H."/>
            <person name="Overmann J."/>
            <person name="Amann R."/>
            <person name="Jetten M.S.M."/>
            <person name="Mascher T."/>
            <person name="Medema M.H."/>
            <person name="Devos D.P."/>
            <person name="Kaster A.-K."/>
            <person name="Ovreas L."/>
            <person name="Rohde M."/>
            <person name="Galperin M.Y."/>
            <person name="Jogler C."/>
        </authorList>
    </citation>
    <scope>NUCLEOTIDE SEQUENCE [LARGE SCALE GENOMIC DNA]</scope>
    <source>
        <strain evidence="4 5">V22</strain>
    </source>
</reference>
<dbReference type="SMART" id="SM00320">
    <property type="entry name" value="WD40"/>
    <property type="match status" value="7"/>
</dbReference>
<dbReference type="EMBL" id="CP036316">
    <property type="protein sequence ID" value="QDT65606.1"/>
    <property type="molecule type" value="Genomic_DNA"/>
</dbReference>
<feature type="repeat" description="WD" evidence="1">
    <location>
        <begin position="339"/>
        <end position="359"/>
    </location>
</feature>
<dbReference type="PANTHER" id="PTHR19879:SF9">
    <property type="entry name" value="TRANSCRIPTION INITIATION FACTOR TFIID SUBUNIT 5"/>
    <property type="match status" value="1"/>
</dbReference>
<dbReference type="OrthoDB" id="226265at2"/>
<keyword evidence="1" id="KW-0853">WD repeat</keyword>
<proteinExistence type="predicted"/>
<dbReference type="Pfam" id="PF07635">
    <property type="entry name" value="PSCyt1"/>
    <property type="match status" value="1"/>
</dbReference>
<sequence>MYLTSQSIHVFHQYVIGILSILLTMPLALAAEDEVSLEYSKDIAPLLTKYCAGCHNDAEPEADFSAESFAALQKGLEGGPIFLAEDPDGSKLIRLIEGTDEPVMPPEDEPRPTDVEIKILRAWIEQGAKGPEGQAPDRLALHVPEVAPYKSTSPVTALAIDADQLLAVGRFQRVELHKINNSRTEEAVASTESPVRVIDGIPGKIASLHFSKDGKRLAVGSGVAGKGGWCGIYDPHTGEQISVIEGHNDLLYDAEISPDGSVIATSSYDKDIIIWNSNDGSQQAVLSGHNGAVYDVAFSPNGEFLISASADDTCKVWRVSDGLRLDTLGQPLKESYSCSFSPDGRLITSVGADKKLRVWRFVSRKGPRINPQLNARFAHETAINLSAWLPNGQALITVAENNAVKLWDSRDFTESQAWRLPETDLISSLVVSDDGSRFYLGLLNGEVKSISIPELKSSASSDETDPSTELVAVIDREKQSLKESEPNNDPAKAHHIQLPAEISGVIDSGESEQEDVDLYRFTAKKGEEWVFEVNAARSKSKLDSFIEILNADGDKLLRKNLQAIRESYFTFRGKNSDIVGDFRLFNWQEMNLNEFLYANGEVVRFFYYPRGADSGFNVYPNFGKRFGYFDTTPLTHALGEPCYVVKPYEPDETIIPNGLPVFPIHYENDDSAHRDLGSDSRLFFTAPADGEYLLKIRDVRGQSSKDHHYKLIGRPRMPDFSVKVGGKISLAPERRREITLIATRTDGYEGPIEVTFNNVPEGIQIDSPVIIEEGQLRAYATIHLDKFQEEPAESPTPENSEDAKQGDEKNKDKKEKVKTKAELELEKLAAEITLTASAVIRNQPVAHTTKCFDSVDVTAEPTIEIEIMASPDGPQPISTGTDGPLEFEIHHGETIQLKVKIERNGIDGPIGFGKETAGRNLPFGVFVDNIGLNGLLVTAKNNEREFFITCDPVAQPQSRLFHLVVEGKDLKRKFASQSVLLHVRPKAKSVAERVTAGEKR</sequence>
<dbReference type="InterPro" id="IPR015943">
    <property type="entry name" value="WD40/YVTN_repeat-like_dom_sf"/>
</dbReference>
<feature type="repeat" description="WD" evidence="1">
    <location>
        <begin position="244"/>
        <end position="285"/>
    </location>
</feature>
<dbReference type="PROSITE" id="PS50294">
    <property type="entry name" value="WD_REPEATS_REGION"/>
    <property type="match status" value="3"/>
</dbReference>
<dbReference type="Gene3D" id="2.60.120.380">
    <property type="match status" value="1"/>
</dbReference>